<reference evidence="1" key="1">
    <citation type="submission" date="2019-12" db="EMBL/GenBank/DDBJ databases">
        <title>Genome sequencing and annotation of Brassica cretica.</title>
        <authorList>
            <person name="Studholme D.J."/>
            <person name="Sarris P."/>
        </authorList>
    </citation>
    <scope>NUCLEOTIDE SEQUENCE</scope>
    <source>
        <strain evidence="1">PFS-109/04</strain>
        <tissue evidence="1">Leaf</tissue>
    </source>
</reference>
<dbReference type="Proteomes" id="UP000712600">
    <property type="component" value="Unassembled WGS sequence"/>
</dbReference>
<sequence length="98" mass="10737">MVAQMVQGRRLIGASATVSGQARSNIGCDVGSVGRLDTRRWSVLLVRRNMAKKVNKMFTKPKRVEEVSLAKSGLLDEIKNETSEDGCNSGRSDLEVDQ</sequence>
<organism evidence="1 2">
    <name type="scientific">Brassica cretica</name>
    <name type="common">Mustard</name>
    <dbReference type="NCBI Taxonomy" id="69181"/>
    <lineage>
        <taxon>Eukaryota</taxon>
        <taxon>Viridiplantae</taxon>
        <taxon>Streptophyta</taxon>
        <taxon>Embryophyta</taxon>
        <taxon>Tracheophyta</taxon>
        <taxon>Spermatophyta</taxon>
        <taxon>Magnoliopsida</taxon>
        <taxon>eudicotyledons</taxon>
        <taxon>Gunneridae</taxon>
        <taxon>Pentapetalae</taxon>
        <taxon>rosids</taxon>
        <taxon>malvids</taxon>
        <taxon>Brassicales</taxon>
        <taxon>Brassicaceae</taxon>
        <taxon>Brassiceae</taxon>
        <taxon>Brassica</taxon>
    </lineage>
</organism>
<accession>A0A8S9PA89</accession>
<dbReference type="AlphaFoldDB" id="A0A8S9PA89"/>
<name>A0A8S9PA89_BRACR</name>
<gene>
    <name evidence="1" type="ORF">F2Q69_00008743</name>
</gene>
<protein>
    <submittedName>
        <fullName evidence="1">Uncharacterized protein</fullName>
    </submittedName>
</protein>
<evidence type="ECO:0000313" key="2">
    <source>
        <dbReference type="Proteomes" id="UP000712600"/>
    </source>
</evidence>
<evidence type="ECO:0000313" key="1">
    <source>
        <dbReference type="EMBL" id="KAF3510037.1"/>
    </source>
</evidence>
<dbReference type="EMBL" id="QGKX02001521">
    <property type="protein sequence ID" value="KAF3510037.1"/>
    <property type="molecule type" value="Genomic_DNA"/>
</dbReference>
<comment type="caution">
    <text evidence="1">The sequence shown here is derived from an EMBL/GenBank/DDBJ whole genome shotgun (WGS) entry which is preliminary data.</text>
</comment>
<proteinExistence type="predicted"/>